<evidence type="ECO:0000313" key="1">
    <source>
        <dbReference type="EMBL" id="KAL3663284.1"/>
    </source>
</evidence>
<keyword evidence="2" id="KW-1185">Reference proteome</keyword>
<proteinExistence type="predicted"/>
<organism evidence="1 2">
    <name type="scientific">Phytophthora oleae</name>
    <dbReference type="NCBI Taxonomy" id="2107226"/>
    <lineage>
        <taxon>Eukaryota</taxon>
        <taxon>Sar</taxon>
        <taxon>Stramenopiles</taxon>
        <taxon>Oomycota</taxon>
        <taxon>Peronosporomycetes</taxon>
        <taxon>Peronosporales</taxon>
        <taxon>Peronosporaceae</taxon>
        <taxon>Phytophthora</taxon>
    </lineage>
</organism>
<protein>
    <submittedName>
        <fullName evidence="1">Uncharacterized protein</fullName>
    </submittedName>
</protein>
<dbReference type="EMBL" id="JBIMZQ010000028">
    <property type="protein sequence ID" value="KAL3663284.1"/>
    <property type="molecule type" value="Genomic_DNA"/>
</dbReference>
<comment type="caution">
    <text evidence="1">The sequence shown here is derived from an EMBL/GenBank/DDBJ whole genome shotgun (WGS) entry which is preliminary data.</text>
</comment>
<accession>A0ABD3FAG8</accession>
<name>A0ABD3FAG8_9STRA</name>
<reference evidence="1 2" key="1">
    <citation type="submission" date="2024-09" db="EMBL/GenBank/DDBJ databases">
        <title>Genome sequencing and assembly of Phytophthora oleae, isolate VK10A, causative agent of rot of olive drupes.</title>
        <authorList>
            <person name="Conti Taguali S."/>
            <person name="Riolo M."/>
            <person name="La Spada F."/>
            <person name="Cacciola S.O."/>
            <person name="Dionisio G."/>
        </authorList>
    </citation>
    <scope>NUCLEOTIDE SEQUENCE [LARGE SCALE GENOMIC DNA]</scope>
    <source>
        <strain evidence="1 2">VK10A</strain>
    </source>
</reference>
<evidence type="ECO:0000313" key="2">
    <source>
        <dbReference type="Proteomes" id="UP001632037"/>
    </source>
</evidence>
<dbReference type="AlphaFoldDB" id="A0ABD3FAG8"/>
<sequence>MDAEGDPGYAESLDPTFEWRDTVNQLSPGEDLDLVEYNLLQRNAAVDDVVIKTLPMHGRLRLVLARLGLPTLVDQKEIDDRQLDDKLCTDERLIHEAYEVDIYVSGSQHDDENSSALPGLPQRVQRVATGEHIEVAYTRILMAETFERVLPDDRPTHELFVQPTEKLLFAGLRFTERSWVFLR</sequence>
<gene>
    <name evidence="1" type="ORF">V7S43_011693</name>
</gene>
<dbReference type="Proteomes" id="UP001632037">
    <property type="component" value="Unassembled WGS sequence"/>
</dbReference>